<reference evidence="1 3" key="1">
    <citation type="submission" date="2017-11" db="EMBL/GenBank/DDBJ databases">
        <title>The genome of Rhizophagus clarus HR1 reveals common genetic basis of auxotrophy among arbuscular mycorrhizal fungi.</title>
        <authorList>
            <person name="Kobayashi Y."/>
        </authorList>
    </citation>
    <scope>NUCLEOTIDE SEQUENCE [LARGE SCALE GENOMIC DNA]</scope>
    <source>
        <strain evidence="1 3">HR1</strain>
    </source>
</reference>
<comment type="caution">
    <text evidence="1">The sequence shown here is derived from an EMBL/GenBank/DDBJ whole genome shotgun (WGS) entry which is preliminary data.</text>
</comment>
<evidence type="ECO:0000313" key="2">
    <source>
        <dbReference type="EMBL" id="GES99309.1"/>
    </source>
</evidence>
<evidence type="ECO:0000313" key="1">
    <source>
        <dbReference type="EMBL" id="GBB88148.1"/>
    </source>
</evidence>
<gene>
    <name evidence="2" type="ORF">RCL2_002581900</name>
    <name evidence="1" type="ORF">RclHR1_14690003</name>
</gene>
<reference evidence="2" key="2">
    <citation type="submission" date="2019-10" db="EMBL/GenBank/DDBJ databases">
        <title>Conservation and host-specific expression of non-tandemly repeated heterogenous ribosome RNA gene in arbuscular mycorrhizal fungi.</title>
        <authorList>
            <person name="Maeda T."/>
            <person name="Kobayashi Y."/>
            <person name="Nakagawa T."/>
            <person name="Ezawa T."/>
            <person name="Yamaguchi K."/>
            <person name="Bino T."/>
            <person name="Nishimoto Y."/>
            <person name="Shigenobu S."/>
            <person name="Kawaguchi M."/>
        </authorList>
    </citation>
    <scope>NUCLEOTIDE SEQUENCE</scope>
    <source>
        <strain evidence="2">HR1</strain>
    </source>
</reference>
<dbReference type="EMBL" id="BLAL01000278">
    <property type="protein sequence ID" value="GES99309.1"/>
    <property type="molecule type" value="Genomic_DNA"/>
</dbReference>
<keyword evidence="3" id="KW-1185">Reference proteome</keyword>
<evidence type="ECO:0008006" key="4">
    <source>
        <dbReference type="Google" id="ProtNLM"/>
    </source>
</evidence>
<dbReference type="Gene3D" id="3.80.10.10">
    <property type="entry name" value="Ribonuclease Inhibitor"/>
    <property type="match status" value="1"/>
</dbReference>
<protein>
    <recommendedName>
        <fullName evidence="4">F-box domain-containing protein</fullName>
    </recommendedName>
</protein>
<dbReference type="Proteomes" id="UP000247702">
    <property type="component" value="Unassembled WGS sequence"/>
</dbReference>
<organism evidence="1 3">
    <name type="scientific">Rhizophagus clarus</name>
    <dbReference type="NCBI Taxonomy" id="94130"/>
    <lineage>
        <taxon>Eukaryota</taxon>
        <taxon>Fungi</taxon>
        <taxon>Fungi incertae sedis</taxon>
        <taxon>Mucoromycota</taxon>
        <taxon>Glomeromycotina</taxon>
        <taxon>Glomeromycetes</taxon>
        <taxon>Glomerales</taxon>
        <taxon>Glomeraceae</taxon>
        <taxon>Rhizophagus</taxon>
    </lineage>
</organism>
<proteinExistence type="predicted"/>
<dbReference type="SUPFAM" id="SSF52047">
    <property type="entry name" value="RNI-like"/>
    <property type="match status" value="1"/>
</dbReference>
<dbReference type="AlphaFoldDB" id="A0A2Z6R5Z1"/>
<accession>A0A2Z6R5Z1</accession>
<sequence>MYKLNKDIFYLIFENLENNLYSCLLVNKTWCEIVVPMVWRNPWKEPFYLRNKQEKLLKVIISHIPDKTKIKEIYSFLKDNQIHSLDINTYKRPLFDYISFCKHLNLGSIMRIIDVNIASGRLIVRAEILKLFVNKNLRITHLYIPKHFNYQIHLIPGAKSCFSKIEFLRCYTNINNNILTGLLEICKSIKELKLYIEKYKYNNNYEITKLIEAQKKLVKIHFKLIYNFCLPHDESFCKVLENSLIKHSNTIQYFIMHKPFTTEILSSLVNLKGLDLGSNYLLQESEWSNLENLSLTSLQFLKLYRFPFKYSLSLIENTRGSLVEIELYDYFYYSENEYKKIIQVIYQNCPNLKYLTFSPRDTDTLEIENLLITCQFLNGLHIINQSNIGWDSLFKILIKVSPIRLYKFYFENNGPIKLLESLKFFIDNWKGRRPILLRLAYTMYTKKDAETENLLEKYKLEGMIEDLEEW</sequence>
<evidence type="ECO:0000313" key="3">
    <source>
        <dbReference type="Proteomes" id="UP000247702"/>
    </source>
</evidence>
<dbReference type="EMBL" id="BEXD01000523">
    <property type="protein sequence ID" value="GBB88148.1"/>
    <property type="molecule type" value="Genomic_DNA"/>
</dbReference>
<dbReference type="OrthoDB" id="2314032at2759"/>
<dbReference type="InterPro" id="IPR032675">
    <property type="entry name" value="LRR_dom_sf"/>
</dbReference>
<dbReference type="Proteomes" id="UP000615446">
    <property type="component" value="Unassembled WGS sequence"/>
</dbReference>
<name>A0A2Z6R5Z1_9GLOM</name>